<evidence type="ECO:0000256" key="7">
    <source>
        <dbReference type="SAM" id="MobiDB-lite"/>
    </source>
</evidence>
<feature type="region of interest" description="Disordered" evidence="7">
    <location>
        <begin position="481"/>
        <end position="609"/>
    </location>
</feature>
<proteinExistence type="inferred from homology"/>
<feature type="transmembrane region" description="Helical" evidence="8">
    <location>
        <begin position="348"/>
        <end position="366"/>
    </location>
</feature>
<feature type="transmembrane region" description="Helical" evidence="8">
    <location>
        <begin position="316"/>
        <end position="336"/>
    </location>
</feature>
<dbReference type="SUPFAM" id="SSF103473">
    <property type="entry name" value="MFS general substrate transporter"/>
    <property type="match status" value="1"/>
</dbReference>
<dbReference type="Pfam" id="PF07690">
    <property type="entry name" value="MFS_1"/>
    <property type="match status" value="1"/>
</dbReference>
<dbReference type="FunFam" id="1.20.1250.20:FF:000308">
    <property type="entry name" value="MFS efflux transporter"/>
    <property type="match status" value="1"/>
</dbReference>
<feature type="transmembrane region" description="Helical" evidence="8">
    <location>
        <begin position="281"/>
        <end position="304"/>
    </location>
</feature>
<protein>
    <submittedName>
        <fullName evidence="10">Bypass of stop codon protein 6</fullName>
    </submittedName>
</protein>
<evidence type="ECO:0000256" key="1">
    <source>
        <dbReference type="ARBA" id="ARBA00004127"/>
    </source>
</evidence>
<dbReference type="AlphaFoldDB" id="A0A6V8QZJ9"/>
<dbReference type="PANTHER" id="PTHR23514">
    <property type="entry name" value="BYPASS OF STOP CODON PROTEIN 6"/>
    <property type="match status" value="1"/>
</dbReference>
<keyword evidence="5 8" id="KW-1133">Transmembrane helix</keyword>
<accession>A0A6V8QZJ9</accession>
<feature type="domain" description="Major facilitator superfamily (MFS) profile" evidence="9">
    <location>
        <begin position="74"/>
        <end position="459"/>
    </location>
</feature>
<gene>
    <name evidence="10" type="ORF">TASIC1_0008009700</name>
</gene>
<comment type="subcellular location">
    <subcellularLocation>
        <location evidence="1">Endomembrane system</location>
        <topology evidence="1">Multi-pass membrane protein</topology>
    </subcellularLocation>
</comment>
<dbReference type="GO" id="GO:0012505">
    <property type="term" value="C:endomembrane system"/>
    <property type="evidence" value="ECO:0007669"/>
    <property type="project" value="UniProtKB-SubCell"/>
</dbReference>
<reference evidence="10 11" key="1">
    <citation type="submission" date="2020-07" db="EMBL/GenBank/DDBJ databases">
        <title>Trichoderma asperellum IC-1 whole genome shotgun sequence.</title>
        <authorList>
            <person name="Kanamasa S."/>
            <person name="Takahashi H."/>
        </authorList>
    </citation>
    <scope>NUCLEOTIDE SEQUENCE [LARGE SCALE GENOMIC DNA]</scope>
    <source>
        <strain evidence="10 11">IC-1</strain>
    </source>
</reference>
<comment type="similarity">
    <text evidence="2">Belongs to the major facilitator superfamily.</text>
</comment>
<feature type="transmembrane region" description="Helical" evidence="8">
    <location>
        <begin position="437"/>
        <end position="455"/>
    </location>
</feature>
<evidence type="ECO:0000313" key="10">
    <source>
        <dbReference type="EMBL" id="GFP57256.1"/>
    </source>
</evidence>
<feature type="transmembrane region" description="Helical" evidence="8">
    <location>
        <begin position="73"/>
        <end position="95"/>
    </location>
</feature>
<dbReference type="Proteomes" id="UP000517252">
    <property type="component" value="Unassembled WGS sequence"/>
</dbReference>
<feature type="transmembrane region" description="Helical" evidence="8">
    <location>
        <begin position="107"/>
        <end position="127"/>
    </location>
</feature>
<feature type="transmembrane region" description="Helical" evidence="8">
    <location>
        <begin position="223"/>
        <end position="242"/>
    </location>
</feature>
<feature type="compositionally biased region" description="Pro residues" evidence="7">
    <location>
        <begin position="596"/>
        <end position="607"/>
    </location>
</feature>
<evidence type="ECO:0000256" key="6">
    <source>
        <dbReference type="ARBA" id="ARBA00023136"/>
    </source>
</evidence>
<dbReference type="EMBL" id="BLZH01000008">
    <property type="protein sequence ID" value="GFP57256.1"/>
    <property type="molecule type" value="Genomic_DNA"/>
</dbReference>
<dbReference type="GO" id="GO:0016020">
    <property type="term" value="C:membrane"/>
    <property type="evidence" value="ECO:0007669"/>
    <property type="project" value="TreeGrafter"/>
</dbReference>
<dbReference type="InterPro" id="IPR020846">
    <property type="entry name" value="MFS_dom"/>
</dbReference>
<dbReference type="FunFam" id="1.20.1250.20:FF:000286">
    <property type="entry name" value="MFS efflux transporter"/>
    <property type="match status" value="1"/>
</dbReference>
<dbReference type="PROSITE" id="PS50850">
    <property type="entry name" value="MFS"/>
    <property type="match status" value="1"/>
</dbReference>
<dbReference type="PANTHER" id="PTHR23514:SF3">
    <property type="entry name" value="BYPASS OF STOP CODON PROTEIN 6"/>
    <property type="match status" value="1"/>
</dbReference>
<evidence type="ECO:0000256" key="3">
    <source>
        <dbReference type="ARBA" id="ARBA00022448"/>
    </source>
</evidence>
<name>A0A6V8QZJ9_TRIAP</name>
<dbReference type="InterPro" id="IPR051788">
    <property type="entry name" value="MFS_Transporter"/>
</dbReference>
<dbReference type="GO" id="GO:0022857">
    <property type="term" value="F:transmembrane transporter activity"/>
    <property type="evidence" value="ECO:0007669"/>
    <property type="project" value="InterPro"/>
</dbReference>
<evidence type="ECO:0000256" key="5">
    <source>
        <dbReference type="ARBA" id="ARBA00022989"/>
    </source>
</evidence>
<dbReference type="InterPro" id="IPR036259">
    <property type="entry name" value="MFS_trans_sf"/>
</dbReference>
<feature type="region of interest" description="Disordered" evidence="7">
    <location>
        <begin position="680"/>
        <end position="707"/>
    </location>
</feature>
<evidence type="ECO:0000256" key="8">
    <source>
        <dbReference type="SAM" id="Phobius"/>
    </source>
</evidence>
<feature type="transmembrane region" description="Helical" evidence="8">
    <location>
        <begin position="372"/>
        <end position="394"/>
    </location>
</feature>
<feature type="compositionally biased region" description="Basic residues" evidence="7">
    <location>
        <begin position="576"/>
        <end position="595"/>
    </location>
</feature>
<keyword evidence="4 8" id="KW-0812">Transmembrane</keyword>
<feature type="compositionally biased region" description="Basic residues" evidence="7">
    <location>
        <begin position="551"/>
        <end position="567"/>
    </location>
</feature>
<evidence type="ECO:0000256" key="4">
    <source>
        <dbReference type="ARBA" id="ARBA00022692"/>
    </source>
</evidence>
<evidence type="ECO:0000259" key="9">
    <source>
        <dbReference type="PROSITE" id="PS50850"/>
    </source>
</evidence>
<comment type="caution">
    <text evidence="10">The sequence shown here is derived from an EMBL/GenBank/DDBJ whole genome shotgun (WGS) entry which is preliminary data.</text>
</comment>
<dbReference type="InterPro" id="IPR011701">
    <property type="entry name" value="MFS"/>
</dbReference>
<organism evidence="10 11">
    <name type="scientific">Trichoderma asperellum</name>
    <name type="common">Filamentous fungus</name>
    <dbReference type="NCBI Taxonomy" id="101201"/>
    <lineage>
        <taxon>Eukaryota</taxon>
        <taxon>Fungi</taxon>
        <taxon>Dikarya</taxon>
        <taxon>Ascomycota</taxon>
        <taxon>Pezizomycotina</taxon>
        <taxon>Sordariomycetes</taxon>
        <taxon>Hypocreomycetidae</taxon>
        <taxon>Hypocreales</taxon>
        <taxon>Hypocreaceae</taxon>
        <taxon>Trichoderma</taxon>
    </lineage>
</organism>
<sequence length="826" mass="92237">MATSTATETLHTTEGIPLEILPPQAAFKGSRVSKNSFENAPILEPALTREASTPPEDAFEAKEKWNSPPINKYRVFSTFWSFFVLGMNDGSYGALVPQLETHYNLTYTVVSLIFLSPFAGYTMAAFINSPLHVRLGQRGVAMIAPAFRLFPYLVISFHPPFPVLIVMYILVGFGNGVVDAAWSAWIGNMANSHEVSGVLQACYALGATVAPLIATSISSDGHGGWWTFYYIMVSASALEFGASTTTFWTQTGSVYLSENPHQKAGEETTSGRTREALKNKLTWFFALFIFLYVGTEVSIGGWIVVFMTKVRNASTLAGSATATGFWGGMTVGRLVLGFVTSRLGGFRAMLLYLGLAIVIELVFWLVPNMVVTAVASALLGMILGPIYPTAVVLMTTVLPRSLHISAIGFATAVGGSGSAALPFAVGAIAQAKGVKTLQPIVLASCVVMLGVWLFVQQHRPKDKEEGFSMAIFKRMPSTFDNQALPGRDYGAPTMSHEPPSPKRRHILSSINPSNSPERHHREDAPAGPPANDVKPAAGSDGEDANMDTTRPRRSRLRLKGEKRRHRSRSTEDERGHRRHRHRSHRDRHSRRRHRSPTPPNPHDPPPLDTEAAFRESLFDAMADDEGAAYWEGVYGQPIHVYSDEKVGPAGDLEKMTDEEYAAYVRQKMWEKTNAGLLEERARREEEHKRKKEEDRQNRKLREEMDRSLRRSEERRRRRRWADGWDSYTRAWSVWDGTLDKIAWPVLSGQRKDVNEEAVRDFLMYGLSLEDIGEKEFAAKLKEERVRWHPDKIQQRLGGQSDGDVIKDVTAIFQIVDRLWGQTTKKS</sequence>
<feature type="transmembrane region" description="Helical" evidence="8">
    <location>
        <begin position="406"/>
        <end position="431"/>
    </location>
</feature>
<keyword evidence="6 8" id="KW-0472">Membrane</keyword>
<evidence type="ECO:0000313" key="11">
    <source>
        <dbReference type="Proteomes" id="UP000517252"/>
    </source>
</evidence>
<feature type="transmembrane region" description="Helical" evidence="8">
    <location>
        <begin position="197"/>
        <end position="217"/>
    </location>
</feature>
<dbReference type="Gene3D" id="1.20.1250.20">
    <property type="entry name" value="MFS general substrate transporter like domains"/>
    <property type="match status" value="2"/>
</dbReference>
<dbReference type="OrthoDB" id="413079at2759"/>
<keyword evidence="3" id="KW-0813">Transport</keyword>
<evidence type="ECO:0000256" key="2">
    <source>
        <dbReference type="ARBA" id="ARBA00008335"/>
    </source>
</evidence>